<evidence type="ECO:0008006" key="4">
    <source>
        <dbReference type="Google" id="ProtNLM"/>
    </source>
</evidence>
<dbReference type="PANTHER" id="PTHR32309:SF13">
    <property type="entry name" value="FERRIC ENTEROBACTIN TRANSPORT PROTEIN FEPE"/>
    <property type="match status" value="1"/>
</dbReference>
<dbReference type="RefSeq" id="WP_235292841.1">
    <property type="nucleotide sequence ID" value="NZ_BSOH01000023.1"/>
</dbReference>
<dbReference type="PANTHER" id="PTHR32309">
    <property type="entry name" value="TYROSINE-PROTEIN KINASE"/>
    <property type="match status" value="1"/>
</dbReference>
<evidence type="ECO:0000313" key="2">
    <source>
        <dbReference type="EMBL" id="GLR18896.1"/>
    </source>
</evidence>
<dbReference type="AlphaFoldDB" id="A0AA37WEL6"/>
<proteinExistence type="predicted"/>
<evidence type="ECO:0000313" key="3">
    <source>
        <dbReference type="Proteomes" id="UP001156666"/>
    </source>
</evidence>
<comment type="caution">
    <text evidence="2">The sequence shown here is derived from an EMBL/GenBank/DDBJ whole genome shotgun (WGS) entry which is preliminary data.</text>
</comment>
<evidence type="ECO:0000256" key="1">
    <source>
        <dbReference type="SAM" id="Phobius"/>
    </source>
</evidence>
<keyword evidence="1" id="KW-1133">Transmembrane helix</keyword>
<feature type="transmembrane region" description="Helical" evidence="1">
    <location>
        <begin position="20"/>
        <end position="39"/>
    </location>
</feature>
<keyword evidence="1" id="KW-0812">Transmembrane</keyword>
<feature type="transmembrane region" description="Helical" evidence="1">
    <location>
        <begin position="298"/>
        <end position="318"/>
    </location>
</feature>
<gene>
    <name evidence="2" type="ORF">GCM10007940_35120</name>
</gene>
<sequence>MNSTDSLLSLIKIFRKWFKSILILCSIAVIAAVIISLTLDNYYKSTTIFYAASSDLAKPAPIGGFEINIDYYGRDEDIDRLLSIANSGELANTLIEEFNLAEHYEIKTETAKGKFKVNEHFRKLFSAQKNKFDAIEISVEDKDPELSRKIANRARDVINEIAQRTIKRSQSLQIEKFKSNITRKTIDLDSLTRKIEREKSKYGIFDTEYQGQALTEALASATNKSQIAAIEKQIQDFTKGVSRVVVLEQEQREFGLQLSLDKERYKQLLSAKQSDYNAIHLIESAETPLVKSRPKRSILVLSVALISLFFSLLVAVVVEKYKSVNWNEVK</sequence>
<reference evidence="2" key="1">
    <citation type="journal article" date="2014" name="Int. J. Syst. Evol. Microbiol.">
        <title>Complete genome sequence of Corynebacterium casei LMG S-19264T (=DSM 44701T), isolated from a smear-ripened cheese.</title>
        <authorList>
            <consortium name="US DOE Joint Genome Institute (JGI-PGF)"/>
            <person name="Walter F."/>
            <person name="Albersmeier A."/>
            <person name="Kalinowski J."/>
            <person name="Ruckert C."/>
        </authorList>
    </citation>
    <scope>NUCLEOTIDE SEQUENCE</scope>
    <source>
        <strain evidence="2">NBRC 108769</strain>
    </source>
</reference>
<keyword evidence="1" id="KW-0472">Membrane</keyword>
<dbReference type="GO" id="GO:0004713">
    <property type="term" value="F:protein tyrosine kinase activity"/>
    <property type="evidence" value="ECO:0007669"/>
    <property type="project" value="TreeGrafter"/>
</dbReference>
<dbReference type="InterPro" id="IPR050445">
    <property type="entry name" value="Bact_polysacc_biosynth/exp"/>
</dbReference>
<keyword evidence="3" id="KW-1185">Reference proteome</keyword>
<protein>
    <recommendedName>
        <fullName evidence="4">Polysaccharide chain length determinant N-terminal domain-containing protein</fullName>
    </recommendedName>
</protein>
<dbReference type="Proteomes" id="UP001156666">
    <property type="component" value="Unassembled WGS sequence"/>
</dbReference>
<name>A0AA37WEL6_9BACT</name>
<reference evidence="2" key="2">
    <citation type="submission" date="2023-01" db="EMBL/GenBank/DDBJ databases">
        <title>Draft genome sequence of Portibacter lacus strain NBRC 108769.</title>
        <authorList>
            <person name="Sun Q."/>
            <person name="Mori K."/>
        </authorList>
    </citation>
    <scope>NUCLEOTIDE SEQUENCE</scope>
    <source>
        <strain evidence="2">NBRC 108769</strain>
    </source>
</reference>
<accession>A0AA37WEL6</accession>
<organism evidence="2 3">
    <name type="scientific">Portibacter lacus</name>
    <dbReference type="NCBI Taxonomy" id="1099794"/>
    <lineage>
        <taxon>Bacteria</taxon>
        <taxon>Pseudomonadati</taxon>
        <taxon>Bacteroidota</taxon>
        <taxon>Saprospiria</taxon>
        <taxon>Saprospirales</taxon>
        <taxon>Haliscomenobacteraceae</taxon>
        <taxon>Portibacter</taxon>
    </lineage>
</organism>
<dbReference type="EMBL" id="BSOH01000023">
    <property type="protein sequence ID" value="GLR18896.1"/>
    <property type="molecule type" value="Genomic_DNA"/>
</dbReference>
<dbReference type="GO" id="GO:0005886">
    <property type="term" value="C:plasma membrane"/>
    <property type="evidence" value="ECO:0007669"/>
    <property type="project" value="TreeGrafter"/>
</dbReference>